<gene>
    <name evidence="1" type="ORF">SNAT2548_LOCUS15750</name>
</gene>
<sequence>MVRMVGRLRMLRKALSFAPPTPPSPAAFAVAGRRATELAGDAAVRVLRYRWHFGLPQGSACKRALGLARDSAGASYEKAKEAEPSVALTPSLQIARRATEAAAYAKRVRVLPSKERVEGAAMVAKAVCAVAAAPAVERAAAVVSHSASAALKIGKATEVAGQSLSETGEADGDPEAIRYGDAIARTGARISRAATTLKSAAEDTSTVAANISTVVAPTFAQGCYKVWKGPS</sequence>
<proteinExistence type="predicted"/>
<keyword evidence="2" id="KW-1185">Reference proteome</keyword>
<comment type="caution">
    <text evidence="1">The sequence shown here is derived from an EMBL/GenBank/DDBJ whole genome shotgun (WGS) entry which is preliminary data.</text>
</comment>
<organism evidence="1 2">
    <name type="scientific">Symbiodinium natans</name>
    <dbReference type="NCBI Taxonomy" id="878477"/>
    <lineage>
        <taxon>Eukaryota</taxon>
        <taxon>Sar</taxon>
        <taxon>Alveolata</taxon>
        <taxon>Dinophyceae</taxon>
        <taxon>Suessiales</taxon>
        <taxon>Symbiodiniaceae</taxon>
        <taxon>Symbiodinium</taxon>
    </lineage>
</organism>
<accession>A0A812N8P6</accession>
<evidence type="ECO:0000313" key="1">
    <source>
        <dbReference type="EMBL" id="CAE7299273.1"/>
    </source>
</evidence>
<name>A0A812N8P6_9DINO</name>
<dbReference type="AlphaFoldDB" id="A0A812N8P6"/>
<dbReference type="EMBL" id="CAJNDS010002057">
    <property type="protein sequence ID" value="CAE7299273.1"/>
    <property type="molecule type" value="Genomic_DNA"/>
</dbReference>
<evidence type="ECO:0000313" key="2">
    <source>
        <dbReference type="Proteomes" id="UP000604046"/>
    </source>
</evidence>
<reference evidence="1" key="1">
    <citation type="submission" date="2021-02" db="EMBL/GenBank/DDBJ databases">
        <authorList>
            <person name="Dougan E. K."/>
            <person name="Rhodes N."/>
            <person name="Thang M."/>
            <person name="Chan C."/>
        </authorList>
    </citation>
    <scope>NUCLEOTIDE SEQUENCE</scope>
</reference>
<dbReference type="Proteomes" id="UP000604046">
    <property type="component" value="Unassembled WGS sequence"/>
</dbReference>
<protein>
    <submittedName>
        <fullName evidence="1">Uncharacterized protein</fullName>
    </submittedName>
</protein>